<protein>
    <recommendedName>
        <fullName evidence="1">NrS-1 polymerase-like HBD domain-containing protein</fullName>
    </recommendedName>
</protein>
<evidence type="ECO:0000313" key="3">
    <source>
        <dbReference type="Proteomes" id="UP000886893"/>
    </source>
</evidence>
<dbReference type="AlphaFoldDB" id="A0A9D1KB61"/>
<sequence>MSFHSKNIPNELKIFPQWVCYRTTKLESKTAKYMISPVTGKFAKSNDPHTWTDYNTAFHYMIAKRLEGLAFVLTEGIVFVDIDHVTDENGTMSLFAQKILEELPKTYAERSVSGNGIHIFCKGRLPKNALKRNDKLGLEMYDTKRFVCITGDIIDHRKEILECEDLIQSVHERYIGKRIPYVQPKTIESVLTDNEIVSKIRESKQGQKFEMLYSGNISGYPSHSNADYAFVKILAFWTQDKSQIDSIVRSSGLYREKWDRKIGNSTYGEITIENALMNQHTIYNRHYEME</sequence>
<comment type="caution">
    <text evidence="2">The sequence shown here is derived from an EMBL/GenBank/DDBJ whole genome shotgun (WGS) entry which is preliminary data.</text>
</comment>
<reference evidence="2" key="1">
    <citation type="submission" date="2020-10" db="EMBL/GenBank/DDBJ databases">
        <authorList>
            <person name="Gilroy R."/>
        </authorList>
    </citation>
    <scope>NUCLEOTIDE SEQUENCE</scope>
    <source>
        <strain evidence="2">14508</strain>
    </source>
</reference>
<reference evidence="2" key="2">
    <citation type="journal article" date="2021" name="PeerJ">
        <title>Extensive microbial diversity within the chicken gut microbiome revealed by metagenomics and culture.</title>
        <authorList>
            <person name="Gilroy R."/>
            <person name="Ravi A."/>
            <person name="Getino M."/>
            <person name="Pursley I."/>
            <person name="Horton D.L."/>
            <person name="Alikhan N.F."/>
            <person name="Baker D."/>
            <person name="Gharbi K."/>
            <person name="Hall N."/>
            <person name="Watson M."/>
            <person name="Adriaenssens E.M."/>
            <person name="Foster-Nyarko E."/>
            <person name="Jarju S."/>
            <person name="Secka A."/>
            <person name="Antonio M."/>
            <person name="Oren A."/>
            <person name="Chaudhuri R.R."/>
            <person name="La Ragione R."/>
            <person name="Hildebrand F."/>
            <person name="Pallen M.J."/>
        </authorList>
    </citation>
    <scope>NUCLEOTIDE SEQUENCE</scope>
    <source>
        <strain evidence="2">14508</strain>
    </source>
</reference>
<dbReference type="InterPro" id="IPR054468">
    <property type="entry name" value="NrSPol-like_HBD"/>
</dbReference>
<organism evidence="2 3">
    <name type="scientific">Candidatus Caccosoma faecigallinarum</name>
    <dbReference type="NCBI Taxonomy" id="2840720"/>
    <lineage>
        <taxon>Bacteria</taxon>
        <taxon>Bacillati</taxon>
        <taxon>Bacillota</taxon>
        <taxon>Bacillota incertae sedis</taxon>
        <taxon>Candidatus Caccosoma</taxon>
    </lineage>
</organism>
<dbReference type="Proteomes" id="UP000886893">
    <property type="component" value="Unassembled WGS sequence"/>
</dbReference>
<feature type="domain" description="NrS-1 polymerase-like HBD" evidence="1">
    <location>
        <begin position="223"/>
        <end position="284"/>
    </location>
</feature>
<dbReference type="Pfam" id="PF22763">
    <property type="entry name" value="NrS1-1_pol-like_HBD"/>
    <property type="match status" value="1"/>
</dbReference>
<dbReference type="EMBL" id="DVKI01000200">
    <property type="protein sequence ID" value="HIT17980.1"/>
    <property type="molecule type" value="Genomic_DNA"/>
</dbReference>
<accession>A0A9D1KB61</accession>
<evidence type="ECO:0000313" key="2">
    <source>
        <dbReference type="EMBL" id="HIT17980.1"/>
    </source>
</evidence>
<proteinExistence type="predicted"/>
<evidence type="ECO:0000259" key="1">
    <source>
        <dbReference type="Pfam" id="PF22763"/>
    </source>
</evidence>
<gene>
    <name evidence="2" type="ORF">IAD04_06395</name>
</gene>
<name>A0A9D1KB61_9FIRM</name>